<dbReference type="AlphaFoldDB" id="A0A0C1UGP1"/>
<sequence length="119" mass="13922">MDKVNVCEKLSLFNEYWNPKILGEVNESYVKVAKFKGEFLWHIHENEDEMFYVLKGQLIIKFRDKDITLNQGEFLIIPKGIEHMPVAEEEAHVMLIEAKTTLNTGNVINERTVEKLEEV</sequence>
<evidence type="ECO:0000259" key="1">
    <source>
        <dbReference type="Pfam" id="PF07883"/>
    </source>
</evidence>
<gene>
    <name evidence="2" type="ORF">U732_3447</name>
</gene>
<proteinExistence type="predicted"/>
<dbReference type="Pfam" id="PF07883">
    <property type="entry name" value="Cupin_2"/>
    <property type="match status" value="1"/>
</dbReference>
<keyword evidence="3" id="KW-1185">Reference proteome</keyword>
<dbReference type="InterPro" id="IPR011051">
    <property type="entry name" value="RmlC_Cupin_sf"/>
</dbReference>
<accession>A0A0C1UGP1</accession>
<dbReference type="PANTHER" id="PTHR36114:SF1">
    <property type="entry name" value="16.7 KDA PROTEIN IN WHIE LOCUS"/>
    <property type="match status" value="1"/>
</dbReference>
<dbReference type="STRING" id="29341.RSJ17_18700"/>
<reference evidence="2 3" key="1">
    <citation type="journal article" date="2015" name="Infect. Genet. Evol.">
        <title>Genomic sequences of six botulinum neurotoxin-producing strains representing three clostridial species illustrate the mobility and diversity of botulinum neurotoxin genes.</title>
        <authorList>
            <person name="Smith T.J."/>
            <person name="Hill K.K."/>
            <person name="Xie G."/>
            <person name="Foley B.T."/>
            <person name="Williamson C.H."/>
            <person name="Foster J.T."/>
            <person name="Johnson S.L."/>
            <person name="Chertkov O."/>
            <person name="Teshima H."/>
            <person name="Gibbons H.S."/>
            <person name="Johnsky L.A."/>
            <person name="Karavis M.A."/>
            <person name="Smith L.A."/>
        </authorList>
    </citation>
    <scope>NUCLEOTIDE SEQUENCE [LARGE SCALE GENOMIC DNA]</scope>
    <source>
        <strain evidence="2 3">CDC 2741</strain>
    </source>
</reference>
<dbReference type="InterPro" id="IPR052044">
    <property type="entry name" value="PKS_Associated_Protein"/>
</dbReference>
<organism evidence="2 3">
    <name type="scientific">Clostridium argentinense CDC 2741</name>
    <dbReference type="NCBI Taxonomy" id="1418104"/>
    <lineage>
        <taxon>Bacteria</taxon>
        <taxon>Bacillati</taxon>
        <taxon>Bacillota</taxon>
        <taxon>Clostridia</taxon>
        <taxon>Eubacteriales</taxon>
        <taxon>Clostridiaceae</taxon>
        <taxon>Clostridium</taxon>
    </lineage>
</organism>
<evidence type="ECO:0000313" key="2">
    <source>
        <dbReference type="EMBL" id="KIE46555.1"/>
    </source>
</evidence>
<dbReference type="InterPro" id="IPR013096">
    <property type="entry name" value="Cupin_2"/>
</dbReference>
<dbReference type="Gene3D" id="2.60.120.10">
    <property type="entry name" value="Jelly Rolls"/>
    <property type="match status" value="1"/>
</dbReference>
<dbReference type="RefSeq" id="WP_039633220.1">
    <property type="nucleotide sequence ID" value="NZ_AYSO01000016.1"/>
</dbReference>
<dbReference type="OrthoDB" id="9794183at2"/>
<feature type="domain" description="Cupin type-2" evidence="1">
    <location>
        <begin position="37"/>
        <end position="96"/>
    </location>
</feature>
<protein>
    <recommendedName>
        <fullName evidence="1">Cupin type-2 domain-containing protein</fullName>
    </recommendedName>
</protein>
<dbReference type="InterPro" id="IPR014710">
    <property type="entry name" value="RmlC-like_jellyroll"/>
</dbReference>
<dbReference type="PANTHER" id="PTHR36114">
    <property type="entry name" value="16.7 KDA PROTEIN IN WHIE LOCUS"/>
    <property type="match status" value="1"/>
</dbReference>
<comment type="caution">
    <text evidence="2">The sequence shown here is derived from an EMBL/GenBank/DDBJ whole genome shotgun (WGS) entry which is preliminary data.</text>
</comment>
<dbReference type="SUPFAM" id="SSF51182">
    <property type="entry name" value="RmlC-like cupins"/>
    <property type="match status" value="1"/>
</dbReference>
<evidence type="ECO:0000313" key="3">
    <source>
        <dbReference type="Proteomes" id="UP000031366"/>
    </source>
</evidence>
<dbReference type="Proteomes" id="UP000031366">
    <property type="component" value="Unassembled WGS sequence"/>
</dbReference>
<dbReference type="CDD" id="cd02226">
    <property type="entry name" value="cupin_YdbB-like"/>
    <property type="match status" value="1"/>
</dbReference>
<dbReference type="EMBL" id="AYSO01000016">
    <property type="protein sequence ID" value="KIE46555.1"/>
    <property type="molecule type" value="Genomic_DNA"/>
</dbReference>
<name>A0A0C1UGP1_9CLOT</name>